<dbReference type="AlphaFoldDB" id="A0A2U3PFN9"/>
<dbReference type="GO" id="GO:0003677">
    <property type="term" value="F:DNA binding"/>
    <property type="evidence" value="ECO:0007669"/>
    <property type="project" value="InterPro"/>
</dbReference>
<sequence>VPSVDTVSPNQAGRRWATKAEVAEYLGLKYVTVERMVTAGRLRAYRGLGPRIVRLDLDEVDALLEGCPE</sequence>
<accession>A0A2U3PFN9</accession>
<dbReference type="Pfam" id="PF12728">
    <property type="entry name" value="HTH_17"/>
    <property type="match status" value="1"/>
</dbReference>
<protein>
    <submittedName>
        <fullName evidence="2">Helix-turn-helix domain-containing protein</fullName>
    </submittedName>
</protein>
<feature type="domain" description="Helix-turn-helix" evidence="1">
    <location>
        <begin position="19"/>
        <end position="67"/>
    </location>
</feature>
<proteinExistence type="predicted"/>
<gene>
    <name evidence="2" type="ORF">MNAB215_4792</name>
</gene>
<keyword evidence="3" id="KW-1185">Reference proteome</keyword>
<evidence type="ECO:0000313" key="3">
    <source>
        <dbReference type="Proteomes" id="UP000240424"/>
    </source>
</evidence>
<dbReference type="NCBIfam" id="TIGR01764">
    <property type="entry name" value="excise"/>
    <property type="match status" value="1"/>
</dbReference>
<evidence type="ECO:0000313" key="2">
    <source>
        <dbReference type="EMBL" id="SPM42572.1"/>
    </source>
</evidence>
<feature type="non-terminal residue" evidence="2">
    <location>
        <position position="1"/>
    </location>
</feature>
<dbReference type="SUPFAM" id="SSF46955">
    <property type="entry name" value="Putative DNA-binding domain"/>
    <property type="match status" value="1"/>
</dbReference>
<dbReference type="InterPro" id="IPR009061">
    <property type="entry name" value="DNA-bd_dom_put_sf"/>
</dbReference>
<dbReference type="InterPro" id="IPR041657">
    <property type="entry name" value="HTH_17"/>
</dbReference>
<reference evidence="2 3" key="1">
    <citation type="submission" date="2017-01" db="EMBL/GenBank/DDBJ databases">
        <authorList>
            <consortium name="Urmite Genomes"/>
        </authorList>
    </citation>
    <scope>NUCLEOTIDE SEQUENCE [LARGE SCALE GENOMIC DNA]</scope>
    <source>
        <strain evidence="2 3">AB215</strain>
    </source>
</reference>
<organism evidence="2 3">
    <name type="scientific">Mycobacterium numidiamassiliense</name>
    <dbReference type="NCBI Taxonomy" id="1841861"/>
    <lineage>
        <taxon>Bacteria</taxon>
        <taxon>Bacillati</taxon>
        <taxon>Actinomycetota</taxon>
        <taxon>Actinomycetes</taxon>
        <taxon>Mycobacteriales</taxon>
        <taxon>Mycobacteriaceae</taxon>
        <taxon>Mycobacterium</taxon>
    </lineage>
</organism>
<dbReference type="InterPro" id="IPR010093">
    <property type="entry name" value="SinI_DNA-bd"/>
</dbReference>
<dbReference type="EMBL" id="FUEZ01000004">
    <property type="protein sequence ID" value="SPM42572.1"/>
    <property type="molecule type" value="Genomic_DNA"/>
</dbReference>
<dbReference type="Proteomes" id="UP000240424">
    <property type="component" value="Unassembled WGS sequence"/>
</dbReference>
<evidence type="ECO:0000259" key="1">
    <source>
        <dbReference type="Pfam" id="PF12728"/>
    </source>
</evidence>
<name>A0A2U3PFN9_9MYCO</name>